<dbReference type="OrthoDB" id="27838at2157"/>
<dbReference type="EMBL" id="CP001014">
    <property type="protein sequence ID" value="ACB40772.1"/>
    <property type="molecule type" value="Genomic_DNA"/>
</dbReference>
<dbReference type="eggNOG" id="arCOG03763">
    <property type="taxonomic scope" value="Archaea"/>
</dbReference>
<keyword evidence="2" id="KW-1185">Reference proteome</keyword>
<dbReference type="GeneID" id="6164822"/>
<accession>B1YBH0</accession>
<gene>
    <name evidence="1" type="ordered locus">Tneu_1857</name>
</gene>
<dbReference type="RefSeq" id="WP_012351191.1">
    <property type="nucleotide sequence ID" value="NC_010525.1"/>
</dbReference>
<proteinExistence type="predicted"/>
<evidence type="ECO:0000313" key="2">
    <source>
        <dbReference type="Proteomes" id="UP000001694"/>
    </source>
</evidence>
<evidence type="ECO:0000313" key="1">
    <source>
        <dbReference type="EMBL" id="ACB40772.1"/>
    </source>
</evidence>
<organism evidence="1 2">
    <name type="scientific">Pyrobaculum neutrophilum (strain DSM 2338 / JCM 9278 / NBRC 100436 / V24Sta)</name>
    <name type="common">Thermoproteus neutrophilus</name>
    <dbReference type="NCBI Taxonomy" id="444157"/>
    <lineage>
        <taxon>Archaea</taxon>
        <taxon>Thermoproteota</taxon>
        <taxon>Thermoprotei</taxon>
        <taxon>Thermoproteales</taxon>
        <taxon>Thermoproteaceae</taxon>
        <taxon>Pyrobaculum</taxon>
    </lineage>
</organism>
<sequence>MELATLLRGVCSRCGRPFLLEASPGLSVFCPSCGHPIDEARCERTSVVKLGDCEVRDWDRLAALSPTTQQMVLQALESGRAPRELYPVLLKLREVGALICT</sequence>
<dbReference type="AlphaFoldDB" id="B1YBH0"/>
<dbReference type="HOGENOM" id="CLU_180513_0_0_2"/>
<reference evidence="1" key="1">
    <citation type="submission" date="2008-03" db="EMBL/GenBank/DDBJ databases">
        <title>Complete sequence of Thermoproteus neutrophilus V24Sta.</title>
        <authorList>
            <consortium name="US DOE Joint Genome Institute"/>
            <person name="Copeland A."/>
            <person name="Lucas S."/>
            <person name="Lapidus A."/>
            <person name="Glavina del Rio T."/>
            <person name="Dalin E."/>
            <person name="Tice H."/>
            <person name="Bruce D."/>
            <person name="Goodwin L."/>
            <person name="Pitluck S."/>
            <person name="Sims D."/>
            <person name="Brettin T."/>
            <person name="Detter J.C."/>
            <person name="Han C."/>
            <person name="Kuske C.R."/>
            <person name="Schmutz J."/>
            <person name="Larimer F."/>
            <person name="Land M."/>
            <person name="Hauser L."/>
            <person name="Kyrpides N."/>
            <person name="Mikhailova N."/>
            <person name="Biddle J.F."/>
            <person name="Zhang Z."/>
            <person name="Fitz-Gibbon S.T."/>
            <person name="Lowe T.M."/>
            <person name="Saltikov C."/>
            <person name="House C.H."/>
            <person name="Richardson P."/>
        </authorList>
    </citation>
    <scope>NUCLEOTIDE SEQUENCE [LARGE SCALE GENOMIC DNA]</scope>
    <source>
        <strain evidence="1">V24Sta</strain>
    </source>
</reference>
<name>B1YBH0_PYRNV</name>
<dbReference type="STRING" id="444157.Tneu_1857"/>
<dbReference type="KEGG" id="tne:Tneu_1857"/>
<protein>
    <submittedName>
        <fullName evidence="1">Uncharacterized protein</fullName>
    </submittedName>
</protein>
<dbReference type="Proteomes" id="UP000001694">
    <property type="component" value="Chromosome"/>
</dbReference>